<dbReference type="AlphaFoldDB" id="A0AAW1VNL5"/>
<accession>A0AAW1VNL5</accession>
<dbReference type="EMBL" id="JBEDUW010000209">
    <property type="protein sequence ID" value="KAK9903773.1"/>
    <property type="molecule type" value="Genomic_DNA"/>
</dbReference>
<gene>
    <name evidence="1" type="ORF">M0R45_000950</name>
</gene>
<reference evidence="1 2" key="1">
    <citation type="journal article" date="2023" name="G3 (Bethesda)">
        <title>A chromosome-length genome assembly and annotation of blackberry (Rubus argutus, cv. 'Hillquist').</title>
        <authorList>
            <person name="Bruna T."/>
            <person name="Aryal R."/>
            <person name="Dudchenko O."/>
            <person name="Sargent D.J."/>
            <person name="Mead D."/>
            <person name="Buti M."/>
            <person name="Cavallini A."/>
            <person name="Hytonen T."/>
            <person name="Andres J."/>
            <person name="Pham M."/>
            <person name="Weisz D."/>
            <person name="Mascagni F."/>
            <person name="Usai G."/>
            <person name="Natali L."/>
            <person name="Bassil N."/>
            <person name="Fernandez G.E."/>
            <person name="Lomsadze A."/>
            <person name="Armour M."/>
            <person name="Olukolu B."/>
            <person name="Poorten T."/>
            <person name="Britton C."/>
            <person name="Davik J."/>
            <person name="Ashrafi H."/>
            <person name="Aiden E.L."/>
            <person name="Borodovsky M."/>
            <person name="Worthington M."/>
        </authorList>
    </citation>
    <scope>NUCLEOTIDE SEQUENCE [LARGE SCALE GENOMIC DNA]</scope>
    <source>
        <strain evidence="1">PI 553951</strain>
    </source>
</reference>
<keyword evidence="2" id="KW-1185">Reference proteome</keyword>
<protein>
    <submittedName>
        <fullName evidence="1">Uncharacterized protein</fullName>
    </submittedName>
</protein>
<organism evidence="1 2">
    <name type="scientific">Rubus argutus</name>
    <name type="common">Southern blackberry</name>
    <dbReference type="NCBI Taxonomy" id="59490"/>
    <lineage>
        <taxon>Eukaryota</taxon>
        <taxon>Viridiplantae</taxon>
        <taxon>Streptophyta</taxon>
        <taxon>Embryophyta</taxon>
        <taxon>Tracheophyta</taxon>
        <taxon>Spermatophyta</taxon>
        <taxon>Magnoliopsida</taxon>
        <taxon>eudicotyledons</taxon>
        <taxon>Gunneridae</taxon>
        <taxon>Pentapetalae</taxon>
        <taxon>rosids</taxon>
        <taxon>fabids</taxon>
        <taxon>Rosales</taxon>
        <taxon>Rosaceae</taxon>
        <taxon>Rosoideae</taxon>
        <taxon>Rosoideae incertae sedis</taxon>
        <taxon>Rubus</taxon>
    </lineage>
</organism>
<proteinExistence type="predicted"/>
<name>A0AAW1VNL5_RUBAR</name>
<evidence type="ECO:0000313" key="2">
    <source>
        <dbReference type="Proteomes" id="UP001457282"/>
    </source>
</evidence>
<dbReference type="Proteomes" id="UP001457282">
    <property type="component" value="Unassembled WGS sequence"/>
</dbReference>
<sequence>MLRFSFKIFNTGYPFEVSRLGFEDCIRVGSDWSFHEGGEDYSDNSPISSTDELAVQYQYKPVEDHTGRGIVDLKEGRIANPRPPELALVEDPARVLHAIRYVQIPPRSYIFQSLKRHAVRPGIRLRNKVFWGVALLLSTLFNPSDVVVDCA</sequence>
<evidence type="ECO:0000313" key="1">
    <source>
        <dbReference type="EMBL" id="KAK9903773.1"/>
    </source>
</evidence>
<comment type="caution">
    <text evidence="1">The sequence shown here is derived from an EMBL/GenBank/DDBJ whole genome shotgun (WGS) entry which is preliminary data.</text>
</comment>